<keyword evidence="1" id="KW-0472">Membrane</keyword>
<gene>
    <name evidence="2" type="ORF">NCTC8009_00778</name>
</gene>
<dbReference type="EMBL" id="UARW01000008">
    <property type="protein sequence ID" value="SPW74365.1"/>
    <property type="molecule type" value="Genomic_DNA"/>
</dbReference>
<protein>
    <submittedName>
        <fullName evidence="2">Uncharacterized protein</fullName>
    </submittedName>
</protein>
<dbReference type="AlphaFoldDB" id="A0A2X1LFM9"/>
<accession>A0A2X1LFM9</accession>
<reference evidence="2 3" key="1">
    <citation type="submission" date="2018-06" db="EMBL/GenBank/DDBJ databases">
        <authorList>
            <consortium name="Pathogen Informatics"/>
            <person name="Doyle S."/>
        </authorList>
    </citation>
    <scope>NUCLEOTIDE SEQUENCE [LARGE SCALE GENOMIC DNA]</scope>
    <source>
        <strain evidence="2 3">NCTC8009</strain>
    </source>
</reference>
<organism evidence="2 3">
    <name type="scientific">Escherichia coli</name>
    <dbReference type="NCBI Taxonomy" id="562"/>
    <lineage>
        <taxon>Bacteria</taxon>
        <taxon>Pseudomonadati</taxon>
        <taxon>Pseudomonadota</taxon>
        <taxon>Gammaproteobacteria</taxon>
        <taxon>Enterobacterales</taxon>
        <taxon>Enterobacteriaceae</taxon>
        <taxon>Escherichia</taxon>
    </lineage>
</organism>
<keyword evidence="1" id="KW-1133">Transmembrane helix</keyword>
<proteinExistence type="predicted"/>
<dbReference type="Proteomes" id="UP000250991">
    <property type="component" value="Unassembled WGS sequence"/>
</dbReference>
<evidence type="ECO:0000313" key="3">
    <source>
        <dbReference type="Proteomes" id="UP000250991"/>
    </source>
</evidence>
<feature type="transmembrane region" description="Helical" evidence="1">
    <location>
        <begin position="192"/>
        <end position="215"/>
    </location>
</feature>
<sequence length="221" mass="24920">MPSTSTKKEMAISDVLYALSIMCDGAMMRMKVLHEAYGKSHDEAAKECLNEIVDFLDSHRSLIALDNQPQAEECQKREYKTIYGNKFSCLSELAAKVADILENNGGRMRQVSYQSEYEALIMLVDQLVDTGALQLNCVRLSGHPDKNEWKDITVDLPSDLFWFPLPIRDLLVFLAGAYVWRKAKDTSLSLRFVLAISVGTALGTAYLLTLLEIFIEEWIVS</sequence>
<evidence type="ECO:0000256" key="1">
    <source>
        <dbReference type="SAM" id="Phobius"/>
    </source>
</evidence>
<name>A0A2X1LFM9_ECOLX</name>
<evidence type="ECO:0000313" key="2">
    <source>
        <dbReference type="EMBL" id="SPW74365.1"/>
    </source>
</evidence>
<keyword evidence="1" id="KW-0812">Transmembrane</keyword>